<keyword evidence="3" id="KW-1185">Reference proteome</keyword>
<dbReference type="VEuPathDB" id="MicrosporidiaDB:NCER_102170"/>
<sequence length="217" mass="25631">MFNCYIIFIYLTKAYSNINIDNQRTHQIYRATIESYHRYLLTESNNSGETSSMQPMLAIVLQNFFNNDFFRLEDSVLMLIHKINFEAVSVINHEDEVPFNILYLLKEITKEEVLSEDLFSELDKNVEKICQVANKIFSYLKPDEKEVNVIQNIMFVILQFEKKITDLDINRFLYRINELLTANNCNRRKKSLGQIAIILFIDLIKVLCIFLINCFSL</sequence>
<dbReference type="EMBL" id="JPQZ01000148">
    <property type="protein sequence ID" value="KKO73992.1"/>
    <property type="molecule type" value="Genomic_DNA"/>
</dbReference>
<dbReference type="VEuPathDB" id="MicrosporidiaDB:AAJ76_1480003104"/>
<keyword evidence="1" id="KW-0472">Membrane</keyword>
<name>A0A0F9YMK0_9MICR</name>
<organism evidence="2 3">
    <name type="scientific">Vairimorpha ceranae</name>
    <dbReference type="NCBI Taxonomy" id="40302"/>
    <lineage>
        <taxon>Eukaryota</taxon>
        <taxon>Fungi</taxon>
        <taxon>Fungi incertae sedis</taxon>
        <taxon>Microsporidia</taxon>
        <taxon>Nosematidae</taxon>
        <taxon>Vairimorpha</taxon>
    </lineage>
</organism>
<dbReference type="GeneID" id="36318978"/>
<evidence type="ECO:0000313" key="3">
    <source>
        <dbReference type="Proteomes" id="UP000034350"/>
    </source>
</evidence>
<proteinExistence type="predicted"/>
<dbReference type="VEuPathDB" id="MicrosporidiaDB:G9O61_00g020500"/>
<gene>
    <name evidence="2" type="ORF">AAJ76_1480003104</name>
</gene>
<keyword evidence="1" id="KW-1133">Transmembrane helix</keyword>
<keyword evidence="1" id="KW-0812">Transmembrane</keyword>
<evidence type="ECO:0000256" key="1">
    <source>
        <dbReference type="SAM" id="Phobius"/>
    </source>
</evidence>
<protein>
    <submittedName>
        <fullName evidence="2">Uncharacterized protein</fullName>
    </submittedName>
</protein>
<dbReference type="AlphaFoldDB" id="A0A0F9YMK0"/>
<comment type="caution">
    <text evidence="2">The sequence shown here is derived from an EMBL/GenBank/DDBJ whole genome shotgun (WGS) entry which is preliminary data.</text>
</comment>
<evidence type="ECO:0000313" key="2">
    <source>
        <dbReference type="EMBL" id="KKO73992.1"/>
    </source>
</evidence>
<accession>A0A0F9YMK0</accession>
<feature type="transmembrane region" description="Helical" evidence="1">
    <location>
        <begin position="192"/>
        <end position="215"/>
    </location>
</feature>
<reference evidence="2 3" key="1">
    <citation type="journal article" date="2015" name="Environ. Microbiol.">
        <title>Genome analyses suggest the presence of polyploidy and recent human-driven expansions in eight global populations of the honeybee pathogen Nosema ceranae.</title>
        <authorList>
            <person name="Pelin A."/>
            <person name="Selman M."/>
            <person name="Aris-Brosou S."/>
            <person name="Farinelli L."/>
            <person name="Corradi N."/>
        </authorList>
    </citation>
    <scope>NUCLEOTIDE SEQUENCE [LARGE SCALE GENOMIC DNA]</scope>
    <source>
        <strain evidence="2 3">PA08 1199</strain>
    </source>
</reference>
<dbReference type="Proteomes" id="UP000034350">
    <property type="component" value="Unassembled WGS sequence"/>
</dbReference>
<dbReference type="RefSeq" id="XP_024329734.1">
    <property type="nucleotide sequence ID" value="XM_024474071.1"/>
</dbReference>